<dbReference type="Proteomes" id="UP000600363">
    <property type="component" value="Unassembled WGS sequence"/>
</dbReference>
<evidence type="ECO:0000256" key="3">
    <source>
        <dbReference type="ARBA" id="ARBA00022967"/>
    </source>
</evidence>
<protein>
    <submittedName>
        <fullName evidence="6">HAD-IC family P-type ATPase</fullName>
    </submittedName>
</protein>
<sequence>MRHVAVVLDSAGTLVRAHRVIRCVPSGRMLTSVASTEIASRGMCALVSLACDPLELPHQGALCELVPDAVPVYISCAPHGMGERDVLEALRYERQRTSSGERCATTDDLLHARRMLTELHGPMDYITSGLLVDLVGKRIAGVVCAGGVLEREAVEAVEQLRTMAELHICSGDAPYVVQKIARRLGVPPSNTAAHCTPRCKASYVSRLREHYLVVMVGDGMNDVLAMREADVAIAIAAYSTPPEGLLEEVDAVARSHAELVDIVRARWRSWRSS</sequence>
<proteinExistence type="predicted"/>
<dbReference type="InterPro" id="IPR036412">
    <property type="entry name" value="HAD-like_sf"/>
</dbReference>
<organism evidence="6 7">
    <name type="scientific">Methermicoccus shengliensis</name>
    <dbReference type="NCBI Taxonomy" id="660064"/>
    <lineage>
        <taxon>Archaea</taxon>
        <taxon>Methanobacteriati</taxon>
        <taxon>Methanobacteriota</taxon>
        <taxon>Stenosarchaea group</taxon>
        <taxon>Methanomicrobia</taxon>
        <taxon>Methanosarcinales</taxon>
        <taxon>Methermicoccaceae</taxon>
        <taxon>Methermicoccus</taxon>
    </lineage>
</organism>
<reference evidence="6" key="1">
    <citation type="journal article" date="2020" name="bioRxiv">
        <title>A rank-normalized archaeal taxonomy based on genome phylogeny resolves widespread incomplete and uneven classifications.</title>
        <authorList>
            <person name="Rinke C."/>
            <person name="Chuvochina M."/>
            <person name="Mussig A.J."/>
            <person name="Chaumeil P.-A."/>
            <person name="Waite D.W."/>
            <person name="Whitman W.B."/>
            <person name="Parks D.H."/>
            <person name="Hugenholtz P."/>
        </authorList>
    </citation>
    <scope>NUCLEOTIDE SEQUENCE</scope>
    <source>
        <strain evidence="6">UBA12518</strain>
    </source>
</reference>
<name>A0A832RUP4_9EURY</name>
<dbReference type="InterPro" id="IPR023214">
    <property type="entry name" value="HAD_sf"/>
</dbReference>
<comment type="caution">
    <text evidence="6">The sequence shown here is derived from an EMBL/GenBank/DDBJ whole genome shotgun (WGS) entry which is preliminary data.</text>
</comment>
<dbReference type="GO" id="GO:0016020">
    <property type="term" value="C:membrane"/>
    <property type="evidence" value="ECO:0007669"/>
    <property type="project" value="UniProtKB-SubCell"/>
</dbReference>
<keyword evidence="5" id="KW-0472">Membrane</keyword>
<keyword evidence="3" id="KW-1278">Translocase</keyword>
<dbReference type="PANTHER" id="PTHR43520">
    <property type="entry name" value="ATP7, ISOFORM B"/>
    <property type="match status" value="1"/>
</dbReference>
<keyword evidence="2" id="KW-0812">Transmembrane</keyword>
<dbReference type="PANTHER" id="PTHR43520:SF8">
    <property type="entry name" value="P-TYPE CU(+) TRANSPORTER"/>
    <property type="match status" value="1"/>
</dbReference>
<evidence type="ECO:0000256" key="2">
    <source>
        <dbReference type="ARBA" id="ARBA00022692"/>
    </source>
</evidence>
<evidence type="ECO:0000313" key="6">
    <source>
        <dbReference type="EMBL" id="HIH69165.1"/>
    </source>
</evidence>
<dbReference type="GO" id="GO:0016887">
    <property type="term" value="F:ATP hydrolysis activity"/>
    <property type="evidence" value="ECO:0007669"/>
    <property type="project" value="InterPro"/>
</dbReference>
<accession>A0A832RUP4</accession>
<comment type="subcellular location">
    <subcellularLocation>
        <location evidence="1">Membrane</location>
    </subcellularLocation>
</comment>
<dbReference type="InterPro" id="IPR023299">
    <property type="entry name" value="ATPase_P-typ_cyto_dom_N"/>
</dbReference>
<dbReference type="SUPFAM" id="SSF56784">
    <property type="entry name" value="HAD-like"/>
    <property type="match status" value="1"/>
</dbReference>
<dbReference type="Gene3D" id="3.40.50.1000">
    <property type="entry name" value="HAD superfamily/HAD-like"/>
    <property type="match status" value="1"/>
</dbReference>
<dbReference type="GO" id="GO:0005524">
    <property type="term" value="F:ATP binding"/>
    <property type="evidence" value="ECO:0007669"/>
    <property type="project" value="InterPro"/>
</dbReference>
<evidence type="ECO:0000256" key="4">
    <source>
        <dbReference type="ARBA" id="ARBA00022989"/>
    </source>
</evidence>
<evidence type="ECO:0000313" key="7">
    <source>
        <dbReference type="Proteomes" id="UP000600363"/>
    </source>
</evidence>
<dbReference type="NCBIfam" id="TIGR01494">
    <property type="entry name" value="ATPase_P-type"/>
    <property type="match status" value="1"/>
</dbReference>
<dbReference type="EMBL" id="DUIH01000003">
    <property type="protein sequence ID" value="HIH69165.1"/>
    <property type="molecule type" value="Genomic_DNA"/>
</dbReference>
<keyword evidence="4" id="KW-1133">Transmembrane helix</keyword>
<dbReference type="Gene3D" id="3.40.1110.10">
    <property type="entry name" value="Calcium-transporting ATPase, cytoplasmic domain N"/>
    <property type="match status" value="1"/>
</dbReference>
<evidence type="ECO:0000256" key="1">
    <source>
        <dbReference type="ARBA" id="ARBA00004370"/>
    </source>
</evidence>
<dbReference type="GO" id="GO:0043682">
    <property type="term" value="F:P-type divalent copper transporter activity"/>
    <property type="evidence" value="ECO:0007669"/>
    <property type="project" value="TreeGrafter"/>
</dbReference>
<dbReference type="Pfam" id="PF00702">
    <property type="entry name" value="Hydrolase"/>
    <property type="match status" value="1"/>
</dbReference>
<dbReference type="InterPro" id="IPR001757">
    <property type="entry name" value="P_typ_ATPase"/>
</dbReference>
<gene>
    <name evidence="6" type="ORF">HA299_00870</name>
</gene>
<dbReference type="GO" id="GO:0005507">
    <property type="term" value="F:copper ion binding"/>
    <property type="evidence" value="ECO:0007669"/>
    <property type="project" value="TreeGrafter"/>
</dbReference>
<dbReference type="AlphaFoldDB" id="A0A832RUP4"/>
<dbReference type="GO" id="GO:0055070">
    <property type="term" value="P:copper ion homeostasis"/>
    <property type="evidence" value="ECO:0007669"/>
    <property type="project" value="TreeGrafter"/>
</dbReference>
<evidence type="ECO:0000256" key="5">
    <source>
        <dbReference type="ARBA" id="ARBA00023136"/>
    </source>
</evidence>
<dbReference type="RefSeq" id="WP_042687646.1">
    <property type="nucleotide sequence ID" value="NZ_DUIH01000003.1"/>
</dbReference>